<reference evidence="1" key="1">
    <citation type="submission" date="2020-04" db="EMBL/GenBank/DDBJ databases">
        <authorList>
            <person name="Alioto T."/>
            <person name="Alioto T."/>
            <person name="Gomez Garrido J."/>
        </authorList>
    </citation>
    <scope>NUCLEOTIDE SEQUENCE</scope>
    <source>
        <strain evidence="1">A484AB</strain>
    </source>
</reference>
<evidence type="ECO:0000313" key="1">
    <source>
        <dbReference type="EMBL" id="CAB4021461.1"/>
    </source>
</evidence>
<evidence type="ECO:0000313" key="2">
    <source>
        <dbReference type="Proteomes" id="UP001152795"/>
    </source>
</evidence>
<dbReference type="AlphaFoldDB" id="A0A7D9L1D6"/>
<protein>
    <submittedName>
        <fullName evidence="1">Uncharacterized protein</fullName>
    </submittedName>
</protein>
<sequence>TFQESCWFGGANFANKPKKKEKRMDHFDVRTAPDAIPRQLMRRRESTSSDFIQAGCDEFKLSSDNSPTDNFKKLIISLSVRGKSKNRKKQLNVSMEEYSYQFNVKIVGMPLKAEKESPETTANLCLQLFAALGVKDISLQDIDIAHRMPARRASSHPNSIICKFVWRLAKNKVMEARKEVSKLQAVQLGFSSGIPVEHVNIYDHLTPRLHTL</sequence>
<keyword evidence="2" id="KW-1185">Reference proteome</keyword>
<gene>
    <name evidence="1" type="ORF">PACLA_8A041019</name>
</gene>
<proteinExistence type="predicted"/>
<feature type="non-terminal residue" evidence="1">
    <location>
        <position position="212"/>
    </location>
</feature>
<comment type="caution">
    <text evidence="1">The sequence shown here is derived from an EMBL/GenBank/DDBJ whole genome shotgun (WGS) entry which is preliminary data.</text>
</comment>
<dbReference type="Proteomes" id="UP001152795">
    <property type="component" value="Unassembled WGS sequence"/>
</dbReference>
<name>A0A7D9L1D6_PARCT</name>
<dbReference type="EMBL" id="CACRXK020011446">
    <property type="protein sequence ID" value="CAB4021461.1"/>
    <property type="molecule type" value="Genomic_DNA"/>
</dbReference>
<organism evidence="1 2">
    <name type="scientific">Paramuricea clavata</name>
    <name type="common">Red gorgonian</name>
    <name type="synonym">Violescent sea-whip</name>
    <dbReference type="NCBI Taxonomy" id="317549"/>
    <lineage>
        <taxon>Eukaryota</taxon>
        <taxon>Metazoa</taxon>
        <taxon>Cnidaria</taxon>
        <taxon>Anthozoa</taxon>
        <taxon>Octocorallia</taxon>
        <taxon>Malacalcyonacea</taxon>
        <taxon>Plexauridae</taxon>
        <taxon>Paramuricea</taxon>
    </lineage>
</organism>
<dbReference type="Gene3D" id="3.30.70.1820">
    <property type="entry name" value="L1 transposable element, RRM domain"/>
    <property type="match status" value="1"/>
</dbReference>
<accession>A0A7D9L1D6</accession>